<evidence type="ECO:0000313" key="2">
    <source>
        <dbReference type="Proteomes" id="UP000075809"/>
    </source>
</evidence>
<gene>
    <name evidence="1" type="ORF">ALC60_11999</name>
</gene>
<organism evidence="1 2">
    <name type="scientific">Mycetomoellerius zeteki</name>
    <dbReference type="NCBI Taxonomy" id="64791"/>
    <lineage>
        <taxon>Eukaryota</taxon>
        <taxon>Metazoa</taxon>
        <taxon>Ecdysozoa</taxon>
        <taxon>Arthropoda</taxon>
        <taxon>Hexapoda</taxon>
        <taxon>Insecta</taxon>
        <taxon>Pterygota</taxon>
        <taxon>Neoptera</taxon>
        <taxon>Endopterygota</taxon>
        <taxon>Hymenoptera</taxon>
        <taxon>Apocrita</taxon>
        <taxon>Aculeata</taxon>
        <taxon>Formicoidea</taxon>
        <taxon>Formicidae</taxon>
        <taxon>Myrmicinae</taxon>
        <taxon>Mycetomoellerius</taxon>
    </lineage>
</organism>
<dbReference type="EMBL" id="KQ982944">
    <property type="protein sequence ID" value="KYQ48944.1"/>
    <property type="molecule type" value="Genomic_DNA"/>
</dbReference>
<proteinExistence type="predicted"/>
<sequence length="50" mass="5774">SADDRHFRHVALSNKLRSQQFLCGGLDNRIFPGSSAEPDETTKCWIRKKR</sequence>
<name>A0A151WM48_9HYME</name>
<accession>A0A151WM48</accession>
<evidence type="ECO:0000313" key="1">
    <source>
        <dbReference type="EMBL" id="KYQ48944.1"/>
    </source>
</evidence>
<reference evidence="1 2" key="1">
    <citation type="submission" date="2015-09" db="EMBL/GenBank/DDBJ databases">
        <title>Trachymyrmex zeteki WGS genome.</title>
        <authorList>
            <person name="Nygaard S."/>
            <person name="Hu H."/>
            <person name="Boomsma J."/>
            <person name="Zhang G."/>
        </authorList>
    </citation>
    <scope>NUCLEOTIDE SEQUENCE [LARGE SCALE GENOMIC DNA]</scope>
    <source>
        <strain evidence="1">Tzet28-1</strain>
        <tissue evidence="1">Whole body</tissue>
    </source>
</reference>
<protein>
    <submittedName>
        <fullName evidence="1">Uncharacterized protein</fullName>
    </submittedName>
</protein>
<dbReference type="Proteomes" id="UP000075809">
    <property type="component" value="Unassembled WGS sequence"/>
</dbReference>
<feature type="non-terminal residue" evidence="1">
    <location>
        <position position="1"/>
    </location>
</feature>
<dbReference type="AlphaFoldDB" id="A0A151WM48"/>
<keyword evidence="2" id="KW-1185">Reference proteome</keyword>